<evidence type="ECO:0000259" key="8">
    <source>
        <dbReference type="Pfam" id="PF17390"/>
    </source>
</evidence>
<feature type="domain" description="Bacterial alpha-L-rhamnosidase N-terminal" evidence="6">
    <location>
        <begin position="169"/>
        <end position="331"/>
    </location>
</feature>
<name>A0A1G9NEL9_9SPHI</name>
<dbReference type="PANTHER" id="PTHR33307:SF6">
    <property type="entry name" value="ALPHA-RHAMNOSIDASE (EUROFUNG)-RELATED"/>
    <property type="match status" value="1"/>
</dbReference>
<reference evidence="10" key="1">
    <citation type="submission" date="2016-10" db="EMBL/GenBank/DDBJ databases">
        <authorList>
            <person name="Varghese N."/>
            <person name="Submissions S."/>
        </authorList>
    </citation>
    <scope>NUCLEOTIDE SEQUENCE [LARGE SCALE GENOMIC DNA]</scope>
    <source>
        <strain evidence="10">DSM 19110</strain>
    </source>
</reference>
<evidence type="ECO:0000313" key="9">
    <source>
        <dbReference type="EMBL" id="SDL84988.1"/>
    </source>
</evidence>
<dbReference type="InterPro" id="IPR035396">
    <property type="entry name" value="Bac_rhamnosid6H"/>
</dbReference>
<keyword evidence="4" id="KW-0732">Signal</keyword>
<dbReference type="Pfam" id="PF17390">
    <property type="entry name" value="Bac_rhamnosid_C"/>
    <property type="match status" value="1"/>
</dbReference>
<dbReference type="AlphaFoldDB" id="A0A1G9NEL9"/>
<comment type="catalytic activity">
    <reaction evidence="1">
        <text>Hydrolysis of terminal non-reducing alpha-L-rhamnose residues in alpha-L-rhamnosides.</text>
        <dbReference type="EC" id="3.2.1.40"/>
    </reaction>
</comment>
<dbReference type="EMBL" id="FNGY01000002">
    <property type="protein sequence ID" value="SDL84988.1"/>
    <property type="molecule type" value="Genomic_DNA"/>
</dbReference>
<dbReference type="Pfam" id="PF08531">
    <property type="entry name" value="Bac_rhamnosid_N"/>
    <property type="match status" value="1"/>
</dbReference>
<dbReference type="Pfam" id="PF17389">
    <property type="entry name" value="Bac_rhamnosid6H"/>
    <property type="match status" value="1"/>
</dbReference>
<keyword evidence="10" id="KW-1185">Reference proteome</keyword>
<evidence type="ECO:0000256" key="2">
    <source>
        <dbReference type="ARBA" id="ARBA00012652"/>
    </source>
</evidence>
<dbReference type="InterPro" id="IPR012341">
    <property type="entry name" value="6hp_glycosidase-like_sf"/>
</dbReference>
<feature type="domain" description="Alpha-L-rhamnosidase concanavalin-like" evidence="5">
    <location>
        <begin position="347"/>
        <end position="447"/>
    </location>
</feature>
<dbReference type="GO" id="GO:0030596">
    <property type="term" value="F:alpha-L-rhamnosidase activity"/>
    <property type="evidence" value="ECO:0007669"/>
    <property type="project" value="UniProtKB-EC"/>
</dbReference>
<feature type="domain" description="Alpha-L-rhamnosidase C-terminal" evidence="8">
    <location>
        <begin position="804"/>
        <end position="873"/>
    </location>
</feature>
<evidence type="ECO:0000259" key="5">
    <source>
        <dbReference type="Pfam" id="PF05592"/>
    </source>
</evidence>
<dbReference type="InterPro" id="IPR013783">
    <property type="entry name" value="Ig-like_fold"/>
</dbReference>
<feature type="chain" id="PRO_5010252542" description="alpha-L-rhamnosidase" evidence="4">
    <location>
        <begin position="22"/>
        <end position="911"/>
    </location>
</feature>
<dbReference type="STRING" id="430522.BFS30_03670"/>
<dbReference type="InterPro" id="IPR035398">
    <property type="entry name" value="Bac_rhamnosid_C"/>
</dbReference>
<dbReference type="SUPFAM" id="SSF48208">
    <property type="entry name" value="Six-hairpin glycosidases"/>
    <property type="match status" value="1"/>
</dbReference>
<evidence type="ECO:0000256" key="1">
    <source>
        <dbReference type="ARBA" id="ARBA00001445"/>
    </source>
</evidence>
<dbReference type="OrthoDB" id="9766741at2"/>
<accession>A0A1G9NEL9</accession>
<dbReference type="InterPro" id="IPR013737">
    <property type="entry name" value="Bac_rhamnosid_N"/>
</dbReference>
<dbReference type="Gene3D" id="2.60.420.10">
    <property type="entry name" value="Maltose phosphorylase, domain 3"/>
    <property type="match status" value="1"/>
</dbReference>
<feature type="domain" description="Alpha-L-rhamnosidase six-hairpin glycosidase" evidence="7">
    <location>
        <begin position="453"/>
        <end position="796"/>
    </location>
</feature>
<dbReference type="Gene3D" id="2.60.40.10">
    <property type="entry name" value="Immunoglobulins"/>
    <property type="match status" value="1"/>
</dbReference>
<evidence type="ECO:0000256" key="4">
    <source>
        <dbReference type="SAM" id="SignalP"/>
    </source>
</evidence>
<evidence type="ECO:0000256" key="3">
    <source>
        <dbReference type="ARBA" id="ARBA00022801"/>
    </source>
</evidence>
<dbReference type="Pfam" id="PF25788">
    <property type="entry name" value="Ig_Rha78A_N"/>
    <property type="match status" value="1"/>
</dbReference>
<protein>
    <recommendedName>
        <fullName evidence="2">alpha-L-rhamnosidase</fullName>
        <ecNumber evidence="2">3.2.1.40</ecNumber>
    </recommendedName>
</protein>
<dbReference type="Pfam" id="PF05592">
    <property type="entry name" value="Bac_rhamnosid"/>
    <property type="match status" value="1"/>
</dbReference>
<evidence type="ECO:0000259" key="7">
    <source>
        <dbReference type="Pfam" id="PF17389"/>
    </source>
</evidence>
<organism evidence="9 10">
    <name type="scientific">Pedobacter steynii</name>
    <dbReference type="NCBI Taxonomy" id="430522"/>
    <lineage>
        <taxon>Bacteria</taxon>
        <taxon>Pseudomonadati</taxon>
        <taxon>Bacteroidota</taxon>
        <taxon>Sphingobacteriia</taxon>
        <taxon>Sphingobacteriales</taxon>
        <taxon>Sphingobacteriaceae</taxon>
        <taxon>Pedobacter</taxon>
    </lineage>
</organism>
<evidence type="ECO:0000313" key="10">
    <source>
        <dbReference type="Proteomes" id="UP000183200"/>
    </source>
</evidence>
<keyword evidence="3" id="KW-0378">Hydrolase</keyword>
<dbReference type="Gene3D" id="2.60.120.260">
    <property type="entry name" value="Galactose-binding domain-like"/>
    <property type="match status" value="2"/>
</dbReference>
<evidence type="ECO:0000259" key="6">
    <source>
        <dbReference type="Pfam" id="PF08531"/>
    </source>
</evidence>
<dbReference type="RefSeq" id="WP_074605193.1">
    <property type="nucleotide sequence ID" value="NZ_FNGY01000002.1"/>
</dbReference>
<dbReference type="PIRSF" id="PIRSF010631">
    <property type="entry name" value="A-rhamnsds"/>
    <property type="match status" value="1"/>
</dbReference>
<dbReference type="InterPro" id="IPR008928">
    <property type="entry name" value="6-hairpin_glycosidase_sf"/>
</dbReference>
<feature type="signal peptide" evidence="4">
    <location>
        <begin position="1"/>
        <end position="21"/>
    </location>
</feature>
<sequence length="911" mass="101663">MRNYHIGIVLFCTILNLSAVAQQLSVNGLRTEYRSNPMGIDAAEPRLSWKIISSRRNTMQTAYQIRVGTDSAGLSAGKAVVWDSGNQKSDASVFVRYGGALLKSGTRYFWQVRIKDNHGNSAAWSTVNSWHTGLLRPAEWTAQWISTSSADTVAGPSPIFRKVFASEGKVKSAVLYITAHGLYEAQLNGKRIGNDHLAPGWTSYHKRLLYQSYEVTSLLKEGQNAIGFTLGDGWYRGYLAFDRRRDFYGKRLSALVQLVIEYTNGTKKTVNSDGSWKYNTGPILRSDLYNGEIYDARLEKGDWATANYNDTNWKNATTIQADKEVLESSISPLATKHEQFSVLKVITTPKGETVLDFGQNLVGWVSFKLSAKAGSYIQLEHGEVLDKAGNFYDANLRHAKQHVKYIFKGGGLESYEPHFTYQGFRYVKITGDLAKIDPSSFKAIAVYSNMDPTGTFNTSNPLLNQLQHNIQWGQKGNFMDVPTDCPQRDERLGWTGDAQVFFRTAAFNMDVAGFFTKWMKDVASDQLSNGSIPFVIPNVLGSNDAGSTGWGDVATIIPWNMYIAYGDKEILATQYPSMKGWVDFMTSKSKDDLWNTGFHFGDWLFYRPNDDNDGRSAITDKYLIAQAFYAHSTQLLVNTARVLGKKSEEEKYTELLDRIKKAFLKEYITPNGRMVSGSQTAYVLALNFDMLPENLRPQAVDFLVRNIESYGNHLTTGFLGTPYLCHVLSRFGRTDVAYRLLLQETYPSWLYPVKMGATTIWERWDGIKQDGSFQTTDMNSFNHYAYGAIGDWMYRVMAGLDTDESAPGYKKITVAPQPGGNISHAAAELETLYGLAVSDWKIENGFFKLKVVIPANASGQIRLPGAANASVTEGGIALNAIKGFGKIVTSGKDMEFSVGSGTYQFEYPIKL</sequence>
<dbReference type="InterPro" id="IPR008902">
    <property type="entry name" value="Rhamnosid_concanavalin"/>
</dbReference>
<dbReference type="Proteomes" id="UP000183200">
    <property type="component" value="Unassembled WGS sequence"/>
</dbReference>
<proteinExistence type="predicted"/>
<dbReference type="Gene3D" id="1.50.10.10">
    <property type="match status" value="1"/>
</dbReference>
<dbReference type="EC" id="3.2.1.40" evidence="2"/>
<gene>
    <name evidence="9" type="ORF">SAMN05421820_102305</name>
</gene>
<dbReference type="InterPro" id="IPR016007">
    <property type="entry name" value="Alpha_rhamnosid"/>
</dbReference>
<dbReference type="PANTHER" id="PTHR33307">
    <property type="entry name" value="ALPHA-RHAMNOSIDASE (EUROFUNG)"/>
    <property type="match status" value="1"/>
</dbReference>
<dbReference type="GO" id="GO:0005975">
    <property type="term" value="P:carbohydrate metabolic process"/>
    <property type="evidence" value="ECO:0007669"/>
    <property type="project" value="InterPro"/>
</dbReference>